<feature type="transmembrane region" description="Helical" evidence="1">
    <location>
        <begin position="12"/>
        <end position="34"/>
    </location>
</feature>
<sequence>SMLVALLAGQSLNIWQLIGTGLVMLGVMSSGGFIQIKRPALIAKPCTK</sequence>
<gene>
    <name evidence="2" type="ORF">EA686_12885</name>
</gene>
<feature type="non-terminal residue" evidence="2">
    <location>
        <position position="1"/>
    </location>
</feature>
<dbReference type="Proteomes" id="UP000280073">
    <property type="component" value="Unassembled WGS sequence"/>
</dbReference>
<proteinExistence type="predicted"/>
<dbReference type="EMBL" id="RFDI01000664">
    <property type="protein sequence ID" value="RSR55247.1"/>
    <property type="molecule type" value="Genomic_DNA"/>
</dbReference>
<evidence type="ECO:0000313" key="2">
    <source>
        <dbReference type="EMBL" id="RSR55247.1"/>
    </source>
</evidence>
<reference evidence="2 3" key="1">
    <citation type="submission" date="2018-10" db="EMBL/GenBank/DDBJ databases">
        <title>GWAS and RNA-Seq identify cryptic mechanisms of antimicrobial resistance in Acinetobacter baumannii.</title>
        <authorList>
            <person name="Sahl J.W."/>
        </authorList>
    </citation>
    <scope>NUCLEOTIDE SEQUENCE [LARGE SCALE GENOMIC DNA]</scope>
    <source>
        <strain evidence="2 3">TG28175</strain>
    </source>
</reference>
<accession>A0A429MPG7</accession>
<name>A0A429MPG7_ACIBA</name>
<keyword evidence="1" id="KW-0472">Membrane</keyword>
<dbReference type="AlphaFoldDB" id="A0A429MPG7"/>
<evidence type="ECO:0000256" key="1">
    <source>
        <dbReference type="SAM" id="Phobius"/>
    </source>
</evidence>
<evidence type="ECO:0000313" key="3">
    <source>
        <dbReference type="Proteomes" id="UP000280073"/>
    </source>
</evidence>
<protein>
    <submittedName>
        <fullName evidence="2">EamA/RhaT family transporter</fullName>
    </submittedName>
</protein>
<keyword evidence="1" id="KW-0812">Transmembrane</keyword>
<keyword evidence="1" id="KW-1133">Transmembrane helix</keyword>
<comment type="caution">
    <text evidence="2">The sequence shown here is derived from an EMBL/GenBank/DDBJ whole genome shotgun (WGS) entry which is preliminary data.</text>
</comment>
<organism evidence="2 3">
    <name type="scientific">Acinetobacter baumannii</name>
    <dbReference type="NCBI Taxonomy" id="470"/>
    <lineage>
        <taxon>Bacteria</taxon>
        <taxon>Pseudomonadati</taxon>
        <taxon>Pseudomonadota</taxon>
        <taxon>Gammaproteobacteria</taxon>
        <taxon>Moraxellales</taxon>
        <taxon>Moraxellaceae</taxon>
        <taxon>Acinetobacter</taxon>
        <taxon>Acinetobacter calcoaceticus/baumannii complex</taxon>
    </lineage>
</organism>